<dbReference type="InterPro" id="IPR022998">
    <property type="entry name" value="ThiamineP_synth_TenI"/>
</dbReference>
<accession>A0ABP9MU89</accession>
<gene>
    <name evidence="4" type="primary">tenI</name>
    <name evidence="4" type="ORF">GCM10023338_19090</name>
</gene>
<dbReference type="PANTHER" id="PTHR20857:SF22">
    <property type="entry name" value="THIAZOLE TAUTOMERASE"/>
    <property type="match status" value="1"/>
</dbReference>
<dbReference type="CDD" id="cd00564">
    <property type="entry name" value="TMP_TenI"/>
    <property type="match status" value="1"/>
</dbReference>
<keyword evidence="5" id="KW-1185">Reference proteome</keyword>
<dbReference type="InterPro" id="IPR036206">
    <property type="entry name" value="ThiamineP_synth_sf"/>
</dbReference>
<evidence type="ECO:0000313" key="5">
    <source>
        <dbReference type="Proteomes" id="UP001500631"/>
    </source>
</evidence>
<organism evidence="4 5">
    <name type="scientific">Wohlfahrtiimonas larvae</name>
    <dbReference type="NCBI Taxonomy" id="1157986"/>
    <lineage>
        <taxon>Bacteria</taxon>
        <taxon>Pseudomonadati</taxon>
        <taxon>Pseudomonadota</taxon>
        <taxon>Gammaproteobacteria</taxon>
        <taxon>Cardiobacteriales</taxon>
        <taxon>Ignatzschineriaceae</taxon>
        <taxon>Wohlfahrtiimonas</taxon>
    </lineage>
</organism>
<feature type="domain" description="Thiamine phosphate synthase/TenI" evidence="3">
    <location>
        <begin position="5"/>
        <end position="178"/>
    </location>
</feature>
<dbReference type="InterPro" id="IPR013785">
    <property type="entry name" value="Aldolase_TIM"/>
</dbReference>
<keyword evidence="2" id="KW-0784">Thiamine biosynthesis</keyword>
<dbReference type="SUPFAM" id="SSF51391">
    <property type="entry name" value="Thiamin phosphate synthase"/>
    <property type="match status" value="1"/>
</dbReference>
<evidence type="ECO:0000256" key="1">
    <source>
        <dbReference type="ARBA" id="ARBA00004948"/>
    </source>
</evidence>
<name>A0ABP9MU89_9GAMM</name>
<proteinExistence type="predicted"/>
<dbReference type="Pfam" id="PF02581">
    <property type="entry name" value="TMP-TENI"/>
    <property type="match status" value="1"/>
</dbReference>
<dbReference type="Proteomes" id="UP001500631">
    <property type="component" value="Unassembled WGS sequence"/>
</dbReference>
<dbReference type="Gene3D" id="3.20.20.70">
    <property type="entry name" value="Aldolase class I"/>
    <property type="match status" value="1"/>
</dbReference>
<comment type="pathway">
    <text evidence="1">Cofactor biosynthesis; thiamine diphosphate biosynthesis.</text>
</comment>
<evidence type="ECO:0000256" key="2">
    <source>
        <dbReference type="ARBA" id="ARBA00022977"/>
    </source>
</evidence>
<protein>
    <submittedName>
        <fullName evidence="4">Thiazole tautomerase TenI</fullName>
    </submittedName>
</protein>
<comment type="caution">
    <text evidence="4">The sequence shown here is derived from an EMBL/GenBank/DDBJ whole genome shotgun (WGS) entry which is preliminary data.</text>
</comment>
<evidence type="ECO:0000313" key="4">
    <source>
        <dbReference type="EMBL" id="GAA5102164.1"/>
    </source>
</evidence>
<dbReference type="PANTHER" id="PTHR20857">
    <property type="entry name" value="THIAMINE-PHOSPHATE PYROPHOSPHORYLASE"/>
    <property type="match status" value="1"/>
</dbReference>
<dbReference type="EMBL" id="BAABKE010000006">
    <property type="protein sequence ID" value="GAA5102164.1"/>
    <property type="molecule type" value="Genomic_DNA"/>
</dbReference>
<reference evidence="5" key="1">
    <citation type="journal article" date="2019" name="Int. J. Syst. Evol. Microbiol.">
        <title>The Global Catalogue of Microorganisms (GCM) 10K type strain sequencing project: providing services to taxonomists for standard genome sequencing and annotation.</title>
        <authorList>
            <consortium name="The Broad Institute Genomics Platform"/>
            <consortium name="The Broad Institute Genome Sequencing Center for Infectious Disease"/>
            <person name="Wu L."/>
            <person name="Ma J."/>
        </authorList>
    </citation>
    <scope>NUCLEOTIDE SEQUENCE [LARGE SCALE GENOMIC DNA]</scope>
    <source>
        <strain evidence="5">JCM 18424</strain>
    </source>
</reference>
<dbReference type="RefSeq" id="WP_077926359.1">
    <property type="nucleotide sequence ID" value="NZ_BAABKE010000006.1"/>
</dbReference>
<evidence type="ECO:0000259" key="3">
    <source>
        <dbReference type="Pfam" id="PF02581"/>
    </source>
</evidence>
<sequence>MFQIHAVTNDQSSESIESLSERIIALSSFVDFIQIREKSRSPQSIAKLIELISHYVDTAKLIINDRADIALAMGLSRVHLTESSLSLSQLQNVFPTLKFGRSFHAVEPILTHLHDYDYGYIGHIFPTVLKTYPPFGLAQLQSLAKARTQGRLIAIGGIDETNITEVAPLVDGVAVMSGFFAKSIEDSITHARNLRSLAINAITERK</sequence>